<name>A0ABT3N1R4_9GAMM</name>
<dbReference type="InterPro" id="IPR014060">
    <property type="entry name" value="PglZ"/>
</dbReference>
<dbReference type="NCBIfam" id="TIGR02687">
    <property type="entry name" value="BREX-1 system phosphatase PglZ type A"/>
    <property type="match status" value="1"/>
</dbReference>
<dbReference type="EMBL" id="JAPFCC010000001">
    <property type="protein sequence ID" value="MCW7555577.1"/>
    <property type="molecule type" value="Genomic_DNA"/>
</dbReference>
<proteinExistence type="predicted"/>
<organism evidence="1 2">
    <name type="scientific">Endozoicomonas gorgoniicola</name>
    <dbReference type="NCBI Taxonomy" id="1234144"/>
    <lineage>
        <taxon>Bacteria</taxon>
        <taxon>Pseudomonadati</taxon>
        <taxon>Pseudomonadota</taxon>
        <taxon>Gammaproteobacteria</taxon>
        <taxon>Oceanospirillales</taxon>
        <taxon>Endozoicomonadaceae</taxon>
        <taxon>Endozoicomonas</taxon>
    </lineage>
</organism>
<comment type="caution">
    <text evidence="1">The sequence shown here is derived from an EMBL/GenBank/DDBJ whole genome shotgun (WGS) entry which is preliminary data.</text>
</comment>
<dbReference type="RefSeq" id="WP_262565326.1">
    <property type="nucleotide sequence ID" value="NZ_JAPFCC010000001.1"/>
</dbReference>
<sequence length="870" mass="97468">MQSPEIQENLTRLFQDNRVVFWQDPDGEYQESVESLLPAGVKLIDLNIEPKLKVKVELELGAADQQFLVYEPYPRPATEEDWLLDVRFYAAPFAADRSSQILQQLGLETMTLRDHISLRKKFFASKVRLTALQKRVDSSDTATILDRKMMAVLAKCETNDLTSLVITLFQELARAGSLEAESKSLAEFTKYDLEASFWEQVKAGFGYETTEPSLKNLLLSMLVTDFHHSVGAVPVSMHALLLRSFGESNVVVCLGRWRDSATSSFGYDKLSAQAARVLKLEEHLPELNVDNLFETRTFLLVEQFVASRLRDRLLAEADSLDELAFCERVVARQSGYWASVLLSDNEDAARTAFQNVYKALEVAARFMVLTQQDAFSFGSAEEAVTQYRETFYKVDQYYRQVCEAVMAVSEYGWDLLKPLLAEVEARYNQRYLTPFSLAWGKVLEEKSDTGRSLLEHWRINGVAPQQHFFRTKVQPVLDKPGDRRVFVVISDAFRYEAAEELARELNGSNRISADLGAQLGVLPSYTKLGMAALLPHSSITYKDKRVMVDGQSSASLEDRCNLLAKVKGTAIKAETFMAMRKDEGRAFIKPWQVVYIYHNKVDAVGDSGSTESGTFDAVRDSIDELSAICNRILKSLNGTQVFVTADHGFLYQESAPTEINNLGRAEAADLVEQKKRYVLGRNLPVNNSAYAGQVSDTSDADTDMGFWIPKGIGRFHFIGGARFVHGGAMPQEVVVPVLNVKQLKGKHAEGAVSRTTGVTVMGQNFRISTLRYRFQLVQTESVSERVKPLTIKVGLYDLSSGQEPVSNVEMLKLSSTSSSLDDKLQTLWLTLKNRDYDSQGQYALVIHNAETGVEEARVSVTINLAFGMDF</sequence>
<keyword evidence="2" id="KW-1185">Reference proteome</keyword>
<evidence type="ECO:0000313" key="1">
    <source>
        <dbReference type="EMBL" id="MCW7555577.1"/>
    </source>
</evidence>
<evidence type="ECO:0000313" key="2">
    <source>
        <dbReference type="Proteomes" id="UP001209854"/>
    </source>
</evidence>
<gene>
    <name evidence="1" type="primary">pglZ</name>
    <name evidence="1" type="ORF">NX722_23720</name>
</gene>
<dbReference type="Proteomes" id="UP001209854">
    <property type="component" value="Unassembled WGS sequence"/>
</dbReference>
<dbReference type="Pfam" id="PF08665">
    <property type="entry name" value="PglZ"/>
    <property type="match status" value="1"/>
</dbReference>
<accession>A0ABT3N1R4</accession>
<reference evidence="1 2" key="1">
    <citation type="submission" date="2022-10" db="EMBL/GenBank/DDBJ databases">
        <title>High-quality genome sequences of two octocoral-associated bacteria, Endozoicomonas euniceicola EF212 and Endozoicomonas gorgoniicola PS125.</title>
        <authorList>
            <person name="Chiou Y.-J."/>
            <person name="Chen Y.-H."/>
        </authorList>
    </citation>
    <scope>NUCLEOTIDE SEQUENCE [LARGE SCALE GENOMIC DNA]</scope>
    <source>
        <strain evidence="1 2">PS125</strain>
    </source>
</reference>
<protein>
    <submittedName>
        <fullName evidence="1">BREX-1 system phosphatase PglZ type A</fullName>
    </submittedName>
</protein>